<dbReference type="RefSeq" id="WP_066587363.1">
    <property type="nucleotide sequence ID" value="NZ_CABKVS010000002.1"/>
</dbReference>
<dbReference type="InterPro" id="IPR025996">
    <property type="entry name" value="MT1864/Rv1816-like_C"/>
</dbReference>
<dbReference type="InterPro" id="IPR001647">
    <property type="entry name" value="HTH_TetR"/>
</dbReference>
<dbReference type="PANTHER" id="PTHR30055:SF220">
    <property type="entry name" value="TETR-FAMILY REGULATORY PROTEIN"/>
    <property type="match status" value="1"/>
</dbReference>
<dbReference type="AlphaFoldDB" id="A0A2Z3YTT1"/>
<evidence type="ECO:0000313" key="7">
    <source>
        <dbReference type="Proteomes" id="UP000247696"/>
    </source>
</evidence>
<organism evidence="6 7">
    <name type="scientific">Corynebacterium provencense</name>
    <dbReference type="NCBI Taxonomy" id="1737425"/>
    <lineage>
        <taxon>Bacteria</taxon>
        <taxon>Bacillati</taxon>
        <taxon>Actinomycetota</taxon>
        <taxon>Actinomycetes</taxon>
        <taxon>Mycobacteriales</taxon>
        <taxon>Corynebacteriaceae</taxon>
        <taxon>Corynebacterium</taxon>
    </lineage>
</organism>
<protein>
    <recommendedName>
        <fullName evidence="5">HTH tetR-type domain-containing protein</fullName>
    </recommendedName>
</protein>
<proteinExistence type="predicted"/>
<dbReference type="PANTHER" id="PTHR30055">
    <property type="entry name" value="HTH-TYPE TRANSCRIPTIONAL REGULATOR RUTR"/>
    <property type="match status" value="1"/>
</dbReference>
<gene>
    <name evidence="6" type="ORF">Csp1_00460</name>
</gene>
<dbReference type="GO" id="GO:0000976">
    <property type="term" value="F:transcription cis-regulatory region binding"/>
    <property type="evidence" value="ECO:0007669"/>
    <property type="project" value="TreeGrafter"/>
</dbReference>
<dbReference type="STRING" id="1737425.GCA_900049755_01829"/>
<dbReference type="OrthoDB" id="3173376at2"/>
<dbReference type="KEGG" id="cpre:Csp1_00460"/>
<dbReference type="PROSITE" id="PS50977">
    <property type="entry name" value="HTH_TETR_2"/>
    <property type="match status" value="1"/>
</dbReference>
<evidence type="ECO:0000256" key="2">
    <source>
        <dbReference type="ARBA" id="ARBA00023125"/>
    </source>
</evidence>
<dbReference type="EMBL" id="CP024988">
    <property type="protein sequence ID" value="AWT24883.1"/>
    <property type="molecule type" value="Genomic_DNA"/>
</dbReference>
<dbReference type="InterPro" id="IPR050109">
    <property type="entry name" value="HTH-type_TetR-like_transc_reg"/>
</dbReference>
<evidence type="ECO:0000256" key="3">
    <source>
        <dbReference type="ARBA" id="ARBA00023163"/>
    </source>
</evidence>
<dbReference type="Gene3D" id="1.10.357.10">
    <property type="entry name" value="Tetracycline Repressor, domain 2"/>
    <property type="match status" value="1"/>
</dbReference>
<keyword evidence="3" id="KW-0804">Transcription</keyword>
<accession>A0A2Z3YTT1</accession>
<feature type="domain" description="HTH tetR-type" evidence="5">
    <location>
        <begin position="12"/>
        <end position="70"/>
    </location>
</feature>
<dbReference type="Proteomes" id="UP000247696">
    <property type="component" value="Chromosome"/>
</dbReference>
<name>A0A2Z3YTT1_9CORY</name>
<evidence type="ECO:0000256" key="4">
    <source>
        <dbReference type="PROSITE-ProRule" id="PRU00335"/>
    </source>
</evidence>
<evidence type="ECO:0000259" key="5">
    <source>
        <dbReference type="PROSITE" id="PS50977"/>
    </source>
</evidence>
<dbReference type="GO" id="GO:0003700">
    <property type="term" value="F:DNA-binding transcription factor activity"/>
    <property type="evidence" value="ECO:0007669"/>
    <property type="project" value="TreeGrafter"/>
</dbReference>
<dbReference type="InterPro" id="IPR036271">
    <property type="entry name" value="Tet_transcr_reg_TetR-rel_C_sf"/>
</dbReference>
<dbReference type="SUPFAM" id="SSF46689">
    <property type="entry name" value="Homeodomain-like"/>
    <property type="match status" value="1"/>
</dbReference>
<keyword evidence="7" id="KW-1185">Reference proteome</keyword>
<sequence length="195" mass="21104">MSTPKGDGYHHGSLRQALVETAVAMLERGEAFSLRAVARETGVSQAAPYRHFPDRSHLESAVAAVGFRDLGDDLLSDRELPRSAGDLPDFAVRYVEFALRRPRMFRLMFGTGCDRSSDERVRASGRIHDALAQSLSAVYPDLTEQELADLATGLWATAHGLACLYSDGKLPVGSPGEVAERVHAVFAAVVPPDGR</sequence>
<keyword evidence="2 4" id="KW-0238">DNA-binding</keyword>
<keyword evidence="1" id="KW-0805">Transcription regulation</keyword>
<evidence type="ECO:0000256" key="1">
    <source>
        <dbReference type="ARBA" id="ARBA00023015"/>
    </source>
</evidence>
<reference evidence="7" key="1">
    <citation type="submission" date="2017-11" db="EMBL/GenBank/DDBJ databases">
        <title>Otitis media/interna in a cat caused by the recently described species Corynebacterium provencense.</title>
        <authorList>
            <person name="Kittl S."/>
            <person name="Brodard I."/>
            <person name="Rychener L."/>
            <person name="Jores J."/>
            <person name="Roosje P."/>
            <person name="Gobeli Brawand S."/>
        </authorList>
    </citation>
    <scope>NUCLEOTIDE SEQUENCE [LARGE SCALE GENOMIC DNA]</scope>
    <source>
        <strain evidence="7">17KM38</strain>
    </source>
</reference>
<evidence type="ECO:0000313" key="6">
    <source>
        <dbReference type="EMBL" id="AWT24883.1"/>
    </source>
</evidence>
<feature type="DNA-binding region" description="H-T-H motif" evidence="4">
    <location>
        <begin position="33"/>
        <end position="52"/>
    </location>
</feature>
<dbReference type="InterPro" id="IPR009057">
    <property type="entry name" value="Homeodomain-like_sf"/>
</dbReference>
<dbReference type="Pfam" id="PF13305">
    <property type="entry name" value="TetR_C_33"/>
    <property type="match status" value="1"/>
</dbReference>
<dbReference type="SUPFAM" id="SSF48498">
    <property type="entry name" value="Tetracyclin repressor-like, C-terminal domain"/>
    <property type="match status" value="1"/>
</dbReference>